<dbReference type="AlphaFoldDB" id="A0A232ESZ9"/>
<keyword evidence="2" id="KW-1185">Reference proteome</keyword>
<sequence>MIEYMERHPELINDVAENSYDMWLVLVALLNNNNNHKDGAVKTVRAWKRTWTDLISTS</sequence>
<dbReference type="EMBL" id="NNAY01002373">
    <property type="protein sequence ID" value="OXU21426.1"/>
    <property type="molecule type" value="Genomic_DNA"/>
</dbReference>
<accession>A0A232ESZ9</accession>
<proteinExistence type="predicted"/>
<feature type="non-terminal residue" evidence="1">
    <location>
        <position position="58"/>
    </location>
</feature>
<dbReference type="Proteomes" id="UP000215335">
    <property type="component" value="Unassembled WGS sequence"/>
</dbReference>
<protein>
    <submittedName>
        <fullName evidence="1">Uncharacterized protein</fullName>
    </submittedName>
</protein>
<name>A0A232ESZ9_9HYME</name>
<reference evidence="1 2" key="1">
    <citation type="journal article" date="2017" name="Curr. Biol.">
        <title>The Evolution of Venom by Co-option of Single-Copy Genes.</title>
        <authorList>
            <person name="Martinson E.O."/>
            <person name="Mrinalini"/>
            <person name="Kelkar Y.D."/>
            <person name="Chang C.H."/>
            <person name="Werren J.H."/>
        </authorList>
    </citation>
    <scope>NUCLEOTIDE SEQUENCE [LARGE SCALE GENOMIC DNA]</scope>
    <source>
        <strain evidence="1 2">Alberta</strain>
        <tissue evidence="1">Whole body</tissue>
    </source>
</reference>
<gene>
    <name evidence="1" type="ORF">TSAR_000024</name>
</gene>
<evidence type="ECO:0000313" key="2">
    <source>
        <dbReference type="Proteomes" id="UP000215335"/>
    </source>
</evidence>
<organism evidence="1 2">
    <name type="scientific">Trichomalopsis sarcophagae</name>
    <dbReference type="NCBI Taxonomy" id="543379"/>
    <lineage>
        <taxon>Eukaryota</taxon>
        <taxon>Metazoa</taxon>
        <taxon>Ecdysozoa</taxon>
        <taxon>Arthropoda</taxon>
        <taxon>Hexapoda</taxon>
        <taxon>Insecta</taxon>
        <taxon>Pterygota</taxon>
        <taxon>Neoptera</taxon>
        <taxon>Endopterygota</taxon>
        <taxon>Hymenoptera</taxon>
        <taxon>Apocrita</taxon>
        <taxon>Proctotrupomorpha</taxon>
        <taxon>Chalcidoidea</taxon>
        <taxon>Pteromalidae</taxon>
        <taxon>Pteromalinae</taxon>
        <taxon>Trichomalopsis</taxon>
    </lineage>
</organism>
<evidence type="ECO:0000313" key="1">
    <source>
        <dbReference type="EMBL" id="OXU21426.1"/>
    </source>
</evidence>
<comment type="caution">
    <text evidence="1">The sequence shown here is derived from an EMBL/GenBank/DDBJ whole genome shotgun (WGS) entry which is preliminary data.</text>
</comment>